<keyword evidence="3" id="KW-1185">Reference proteome</keyword>
<dbReference type="AlphaFoldDB" id="A0A498N6S2"/>
<name>A0A498N6S2_LABRO</name>
<evidence type="ECO:0000313" key="3">
    <source>
        <dbReference type="Proteomes" id="UP000290572"/>
    </source>
</evidence>
<dbReference type="Proteomes" id="UP000290572">
    <property type="component" value="Unassembled WGS sequence"/>
</dbReference>
<evidence type="ECO:0000313" key="2">
    <source>
        <dbReference type="EMBL" id="RXN24327.1"/>
    </source>
</evidence>
<reference evidence="2 3" key="1">
    <citation type="submission" date="2018-03" db="EMBL/GenBank/DDBJ databases">
        <title>Draft genome sequence of Rohu Carp (Labeo rohita).</title>
        <authorList>
            <person name="Das P."/>
            <person name="Kushwaha B."/>
            <person name="Joshi C.G."/>
            <person name="Kumar D."/>
            <person name="Nagpure N.S."/>
            <person name="Sahoo L."/>
            <person name="Das S.P."/>
            <person name="Bit A."/>
            <person name="Patnaik S."/>
            <person name="Meher P.K."/>
            <person name="Jayasankar P."/>
            <person name="Koringa P.G."/>
            <person name="Patel N.V."/>
            <person name="Hinsu A.T."/>
            <person name="Kumar R."/>
            <person name="Pandey M."/>
            <person name="Agarwal S."/>
            <person name="Srivastava S."/>
            <person name="Singh M."/>
            <person name="Iquebal M.A."/>
            <person name="Jaiswal S."/>
            <person name="Angadi U.B."/>
            <person name="Kumar N."/>
            <person name="Raza M."/>
            <person name="Shah T.M."/>
            <person name="Rai A."/>
            <person name="Jena J.K."/>
        </authorList>
    </citation>
    <scope>NUCLEOTIDE SEQUENCE [LARGE SCALE GENOMIC DNA]</scope>
    <source>
        <strain evidence="2">DASCIFA01</strain>
        <tissue evidence="2">Testis</tissue>
    </source>
</reference>
<evidence type="ECO:0000256" key="1">
    <source>
        <dbReference type="SAM" id="SignalP"/>
    </source>
</evidence>
<keyword evidence="1" id="KW-0732">Signal</keyword>
<dbReference type="InterPro" id="IPR036816">
    <property type="entry name" value="RNaseA-like_dom_sf"/>
</dbReference>
<accession>A0A498N6S2</accession>
<dbReference type="Gene3D" id="3.10.130.10">
    <property type="entry name" value="Ribonuclease A-like domain"/>
    <property type="match status" value="2"/>
</dbReference>
<organism evidence="2 3">
    <name type="scientific">Labeo rohita</name>
    <name type="common">Indian major carp</name>
    <name type="synonym">Cyprinus rohita</name>
    <dbReference type="NCBI Taxonomy" id="84645"/>
    <lineage>
        <taxon>Eukaryota</taxon>
        <taxon>Metazoa</taxon>
        <taxon>Chordata</taxon>
        <taxon>Craniata</taxon>
        <taxon>Vertebrata</taxon>
        <taxon>Euteleostomi</taxon>
        <taxon>Actinopterygii</taxon>
        <taxon>Neopterygii</taxon>
        <taxon>Teleostei</taxon>
        <taxon>Ostariophysi</taxon>
        <taxon>Cypriniformes</taxon>
        <taxon>Cyprinidae</taxon>
        <taxon>Labeoninae</taxon>
        <taxon>Labeonini</taxon>
        <taxon>Labeo</taxon>
    </lineage>
</organism>
<protein>
    <submittedName>
        <fullName evidence="2">Carbonic anhydrase 14</fullName>
    </submittedName>
</protein>
<feature type="chain" id="PRO_5019863516" evidence="1">
    <location>
        <begin position="17"/>
        <end position="358"/>
    </location>
</feature>
<proteinExistence type="predicted"/>
<sequence length="358" mass="41636">MRLAVLLLLFVPLVYTDGWDFGRFSNDQSDMFPCQRSQNNNAYNNFKHRHILAYDFNTSSRHAWAAYLTRQCLCGRAPLQSFLHKNEQNSIVSICNGRGVRDTGNKCISEGSFNVYTVRSSLEGNGECEVHLRTDRSHVIVACEVVENRCVPVHYETQTNRRPPRDGEICRPLNKDLSFAQAQERHTDNNMRMRLVVLLLLLVPLVFTDGWDFGRFSRAFPCQRSQNNNAYNNFKHDHILTYDFNTSSRHAWAAYLTSNNLCARNCQSFLHKNDTNNIVRICNGRGVRYKGNKCISERRFKVYTVLSRFRNKKCRVRLKTEYSHVIVACEVIENHCVPIRYEAQTNRRPPRDGEICRP</sequence>
<feature type="signal peptide" evidence="1">
    <location>
        <begin position="1"/>
        <end position="16"/>
    </location>
</feature>
<comment type="caution">
    <text evidence="2">The sequence shown here is derived from an EMBL/GenBank/DDBJ whole genome shotgun (WGS) entry which is preliminary data.</text>
</comment>
<gene>
    <name evidence="2" type="ORF">ROHU_022249</name>
</gene>
<dbReference type="EMBL" id="QBIY01012543">
    <property type="protein sequence ID" value="RXN24327.1"/>
    <property type="molecule type" value="Genomic_DNA"/>
</dbReference>